<evidence type="ECO:0000313" key="11">
    <source>
        <dbReference type="Proteomes" id="UP001458880"/>
    </source>
</evidence>
<evidence type="ECO:0000256" key="1">
    <source>
        <dbReference type="ARBA" id="ARBA00004141"/>
    </source>
</evidence>
<dbReference type="InterPro" id="IPR050391">
    <property type="entry name" value="Mito_Metabolite_Transporter"/>
</dbReference>
<evidence type="ECO:0000256" key="5">
    <source>
        <dbReference type="ARBA" id="ARBA00022737"/>
    </source>
</evidence>
<evidence type="ECO:0000256" key="8">
    <source>
        <dbReference type="PROSITE-ProRule" id="PRU00282"/>
    </source>
</evidence>
<keyword evidence="6" id="KW-1133">Transmembrane helix</keyword>
<dbReference type="Gene3D" id="1.50.40.10">
    <property type="entry name" value="Mitochondrial carrier domain"/>
    <property type="match status" value="1"/>
</dbReference>
<evidence type="ECO:0000256" key="2">
    <source>
        <dbReference type="ARBA" id="ARBA00006375"/>
    </source>
</evidence>
<evidence type="ECO:0000256" key="3">
    <source>
        <dbReference type="ARBA" id="ARBA00022448"/>
    </source>
</evidence>
<dbReference type="PANTHER" id="PTHR45618">
    <property type="entry name" value="MITOCHONDRIAL DICARBOXYLATE CARRIER-RELATED"/>
    <property type="match status" value="1"/>
</dbReference>
<comment type="subcellular location">
    <subcellularLocation>
        <location evidence="1">Membrane</location>
        <topology evidence="1">Multi-pass membrane protein</topology>
    </subcellularLocation>
</comment>
<keyword evidence="4 8" id="KW-0812">Transmembrane</keyword>
<dbReference type="InterPro" id="IPR018108">
    <property type="entry name" value="MCP_transmembrane"/>
</dbReference>
<protein>
    <submittedName>
        <fullName evidence="10">Mitochondrial carrier protein</fullName>
    </submittedName>
</protein>
<evidence type="ECO:0000256" key="4">
    <source>
        <dbReference type="ARBA" id="ARBA00022692"/>
    </source>
</evidence>
<reference evidence="10 11" key="1">
    <citation type="journal article" date="2024" name="BMC Genomics">
        <title>De novo assembly and annotation of Popillia japonica's genome with initial clues to its potential as an invasive pest.</title>
        <authorList>
            <person name="Cucini C."/>
            <person name="Boschi S."/>
            <person name="Funari R."/>
            <person name="Cardaioli E."/>
            <person name="Iannotti N."/>
            <person name="Marturano G."/>
            <person name="Paoli F."/>
            <person name="Bruttini M."/>
            <person name="Carapelli A."/>
            <person name="Frati F."/>
            <person name="Nardi F."/>
        </authorList>
    </citation>
    <scope>NUCLEOTIDE SEQUENCE [LARGE SCALE GENOMIC DNA]</scope>
    <source>
        <strain evidence="10">DMR45628</strain>
    </source>
</reference>
<gene>
    <name evidence="10" type="ORF">QE152_g22874</name>
</gene>
<comment type="caution">
    <text evidence="10">The sequence shown here is derived from an EMBL/GenBank/DDBJ whole genome shotgun (WGS) entry which is preliminary data.</text>
</comment>
<name>A0AAW1KIV2_POPJA</name>
<evidence type="ECO:0000256" key="9">
    <source>
        <dbReference type="RuleBase" id="RU000488"/>
    </source>
</evidence>
<evidence type="ECO:0000256" key="6">
    <source>
        <dbReference type="ARBA" id="ARBA00022989"/>
    </source>
</evidence>
<keyword evidence="7 8" id="KW-0472">Membrane</keyword>
<dbReference type="InterPro" id="IPR023395">
    <property type="entry name" value="MCP_dom_sf"/>
</dbReference>
<dbReference type="Proteomes" id="UP001458880">
    <property type="component" value="Unassembled WGS sequence"/>
</dbReference>
<accession>A0AAW1KIV2</accession>
<keyword evidence="3 9" id="KW-0813">Transport</keyword>
<evidence type="ECO:0000313" key="10">
    <source>
        <dbReference type="EMBL" id="KAK9719034.1"/>
    </source>
</evidence>
<feature type="repeat" description="Solcar" evidence="8">
    <location>
        <begin position="126"/>
        <end position="195"/>
    </location>
</feature>
<dbReference type="GO" id="GO:0016020">
    <property type="term" value="C:membrane"/>
    <property type="evidence" value="ECO:0007669"/>
    <property type="project" value="UniProtKB-SubCell"/>
</dbReference>
<dbReference type="SUPFAM" id="SSF103506">
    <property type="entry name" value="Mitochondrial carrier"/>
    <property type="match status" value="1"/>
</dbReference>
<comment type="similarity">
    <text evidence="2 9">Belongs to the mitochondrial carrier (TC 2.A.29) family.</text>
</comment>
<dbReference type="EMBL" id="JASPKY010000223">
    <property type="protein sequence ID" value="KAK9719034.1"/>
    <property type="molecule type" value="Genomic_DNA"/>
</dbReference>
<keyword evidence="11" id="KW-1185">Reference proteome</keyword>
<organism evidence="10 11">
    <name type="scientific">Popillia japonica</name>
    <name type="common">Japanese beetle</name>
    <dbReference type="NCBI Taxonomy" id="7064"/>
    <lineage>
        <taxon>Eukaryota</taxon>
        <taxon>Metazoa</taxon>
        <taxon>Ecdysozoa</taxon>
        <taxon>Arthropoda</taxon>
        <taxon>Hexapoda</taxon>
        <taxon>Insecta</taxon>
        <taxon>Pterygota</taxon>
        <taxon>Neoptera</taxon>
        <taxon>Endopterygota</taxon>
        <taxon>Coleoptera</taxon>
        <taxon>Polyphaga</taxon>
        <taxon>Scarabaeiformia</taxon>
        <taxon>Scarabaeidae</taxon>
        <taxon>Rutelinae</taxon>
        <taxon>Popillia</taxon>
    </lineage>
</organism>
<evidence type="ECO:0000256" key="7">
    <source>
        <dbReference type="ARBA" id="ARBA00023136"/>
    </source>
</evidence>
<proteinExistence type="inferred from homology"/>
<keyword evidence="5" id="KW-0677">Repeat</keyword>
<dbReference type="Pfam" id="PF00153">
    <property type="entry name" value="Mito_carr"/>
    <property type="match status" value="1"/>
</dbReference>
<dbReference type="PROSITE" id="PS50920">
    <property type="entry name" value="SOLCAR"/>
    <property type="match status" value="1"/>
</dbReference>
<sequence length="195" mass="21853">MRASQSAGDLAKKISVLDAIRWIGQSVKNIKPDCVKECFAACGRKHDGDIRWIENVEEIVEDTNDIEELVTEINSRCNVYDGITLDESVTTNAGLQPIDELVMEETAEVADAENEDGGIGIGKRQYQYWKKSLCGLIGGVYGVFVGVPTDVAMTRMAIYGRLPPEQRRNYWCVTDVLWRIFKEEGFMALFRGYSG</sequence>
<dbReference type="AlphaFoldDB" id="A0AAW1KIV2"/>